<dbReference type="RefSeq" id="WP_090595614.1">
    <property type="nucleotide sequence ID" value="NZ_LT629688.1"/>
</dbReference>
<dbReference type="AlphaFoldDB" id="A0A1G7DYW1"/>
<dbReference type="NCBIfam" id="TIGR03083">
    <property type="entry name" value="maleylpyruvate isomerase family mycothiol-dependent enzyme"/>
    <property type="match status" value="1"/>
</dbReference>
<sequence>MPPPRPRPRVDLELVAELLRTWADWLPSADPSTPTPLPGWDVGTLSAHLVVVGEGLLDGLGRPTRDAPLPVLDYVARYAAGAGEIDERARARADGPTAADLAELAARISEAAAGAVPAVVAGPRGPLRGTDWVATRLVDAVVHADDLTRAVPGAPGPSRKAEAAAVRHLLAWLTAEHPGQTLEVRVPPHGAVQCGVEGSTLAHTRGTPPNVVECAPRTFLRLATGRLAWLEARSQGLVSASGHRADLSGWLPLLR</sequence>
<feature type="domain" description="Bacterial SCP orthologue" evidence="2">
    <location>
        <begin position="158"/>
        <end position="253"/>
    </location>
</feature>
<reference evidence="3 4" key="1">
    <citation type="submission" date="2016-10" db="EMBL/GenBank/DDBJ databases">
        <authorList>
            <person name="de Groot N.N."/>
        </authorList>
    </citation>
    <scope>NUCLEOTIDE SEQUENCE [LARGE SCALE GENOMIC DNA]</scope>
    <source>
        <strain evidence="3 4">MON 2.2</strain>
    </source>
</reference>
<evidence type="ECO:0000313" key="3">
    <source>
        <dbReference type="EMBL" id="SDE56440.1"/>
    </source>
</evidence>
<dbReference type="Gene3D" id="3.30.1050.40">
    <property type="match status" value="1"/>
</dbReference>
<feature type="domain" description="Mycothiol-dependent maleylpyruvate isomerase metal-binding" evidence="1">
    <location>
        <begin position="16"/>
        <end position="147"/>
    </location>
</feature>
<evidence type="ECO:0000259" key="1">
    <source>
        <dbReference type="Pfam" id="PF11716"/>
    </source>
</evidence>
<dbReference type="InterPro" id="IPR034660">
    <property type="entry name" value="DinB/YfiT-like"/>
</dbReference>
<dbReference type="Pfam" id="PF17844">
    <property type="entry name" value="SCP_3"/>
    <property type="match status" value="1"/>
</dbReference>
<evidence type="ECO:0000313" key="4">
    <source>
        <dbReference type="Proteomes" id="UP000198546"/>
    </source>
</evidence>
<dbReference type="SUPFAM" id="SSF109854">
    <property type="entry name" value="DinB/YfiT-like putative metalloenzymes"/>
    <property type="match status" value="1"/>
</dbReference>
<accession>A0A1G7DYW1</accession>
<dbReference type="EMBL" id="LT629688">
    <property type="protein sequence ID" value="SDE56440.1"/>
    <property type="molecule type" value="Genomic_DNA"/>
</dbReference>
<name>A0A1G7DYW1_9ACTN</name>
<dbReference type="GO" id="GO:0046872">
    <property type="term" value="F:metal ion binding"/>
    <property type="evidence" value="ECO:0007669"/>
    <property type="project" value="InterPro"/>
</dbReference>
<dbReference type="InterPro" id="IPR024344">
    <property type="entry name" value="MDMPI_metal-binding"/>
</dbReference>
<gene>
    <name evidence="3" type="ORF">SAMN04489747_3759</name>
</gene>
<keyword evidence="4" id="KW-1185">Reference proteome</keyword>
<proteinExistence type="predicted"/>
<dbReference type="Pfam" id="PF11716">
    <property type="entry name" value="MDMPI_N"/>
    <property type="match status" value="1"/>
</dbReference>
<dbReference type="OrthoDB" id="8481083at2"/>
<dbReference type="Proteomes" id="UP000198546">
    <property type="component" value="Chromosome i"/>
</dbReference>
<dbReference type="STRING" id="675864.SAMN04489747_3759"/>
<dbReference type="InterPro" id="IPR017517">
    <property type="entry name" value="Maleyloyr_isom"/>
</dbReference>
<protein>
    <submittedName>
        <fullName evidence="3">TIGR03083 family protein</fullName>
    </submittedName>
</protein>
<organism evidence="3 4">
    <name type="scientific">Auraticoccus monumenti</name>
    <dbReference type="NCBI Taxonomy" id="675864"/>
    <lineage>
        <taxon>Bacteria</taxon>
        <taxon>Bacillati</taxon>
        <taxon>Actinomycetota</taxon>
        <taxon>Actinomycetes</taxon>
        <taxon>Propionibacteriales</taxon>
        <taxon>Propionibacteriaceae</taxon>
        <taxon>Auraticoccus</taxon>
    </lineage>
</organism>
<dbReference type="InterPro" id="IPR041629">
    <property type="entry name" value="SCP_3"/>
</dbReference>
<evidence type="ECO:0000259" key="2">
    <source>
        <dbReference type="Pfam" id="PF17844"/>
    </source>
</evidence>